<feature type="non-terminal residue" evidence="1">
    <location>
        <position position="1"/>
    </location>
</feature>
<comment type="caution">
    <text evidence="1">The sequence shown here is derived from an EMBL/GenBank/DDBJ whole genome shotgun (WGS) entry which is preliminary data.</text>
</comment>
<organism evidence="1 2">
    <name type="scientific">Racocetra persica</name>
    <dbReference type="NCBI Taxonomy" id="160502"/>
    <lineage>
        <taxon>Eukaryota</taxon>
        <taxon>Fungi</taxon>
        <taxon>Fungi incertae sedis</taxon>
        <taxon>Mucoromycota</taxon>
        <taxon>Glomeromycotina</taxon>
        <taxon>Glomeromycetes</taxon>
        <taxon>Diversisporales</taxon>
        <taxon>Gigasporaceae</taxon>
        <taxon>Racocetra</taxon>
    </lineage>
</organism>
<keyword evidence="2" id="KW-1185">Reference proteome</keyword>
<feature type="non-terminal residue" evidence="1">
    <location>
        <position position="44"/>
    </location>
</feature>
<protein>
    <submittedName>
        <fullName evidence="1">16409_t:CDS:1</fullName>
    </submittedName>
</protein>
<proteinExistence type="predicted"/>
<reference evidence="1" key="1">
    <citation type="submission" date="2021-06" db="EMBL/GenBank/DDBJ databases">
        <authorList>
            <person name="Kallberg Y."/>
            <person name="Tangrot J."/>
            <person name="Rosling A."/>
        </authorList>
    </citation>
    <scope>NUCLEOTIDE SEQUENCE</scope>
    <source>
        <strain evidence="1">MA461A</strain>
    </source>
</reference>
<accession>A0ACA9SV71</accession>
<evidence type="ECO:0000313" key="1">
    <source>
        <dbReference type="EMBL" id="CAG8848178.1"/>
    </source>
</evidence>
<sequence>RIVIQEEPPEPSQTVMNIEVETVLYTMHSDLLAVYFNKEATYQQ</sequence>
<evidence type="ECO:0000313" key="2">
    <source>
        <dbReference type="Proteomes" id="UP000789920"/>
    </source>
</evidence>
<gene>
    <name evidence="1" type="ORF">RPERSI_LOCUS34988</name>
</gene>
<name>A0ACA9SV71_9GLOM</name>
<dbReference type="EMBL" id="CAJVQC010159598">
    <property type="protein sequence ID" value="CAG8848178.1"/>
    <property type="molecule type" value="Genomic_DNA"/>
</dbReference>
<dbReference type="Proteomes" id="UP000789920">
    <property type="component" value="Unassembled WGS sequence"/>
</dbReference>